<dbReference type="InterPro" id="IPR016024">
    <property type="entry name" value="ARM-type_fold"/>
</dbReference>
<comment type="caution">
    <text evidence="3">The sequence shown here is derived from an EMBL/GenBank/DDBJ whole genome shotgun (WGS) entry which is preliminary data.</text>
</comment>
<dbReference type="SUPFAM" id="SSF48371">
    <property type="entry name" value="ARM repeat"/>
    <property type="match status" value="1"/>
</dbReference>
<organism evidence="3 4">
    <name type="scientific">Zophobas morio</name>
    <dbReference type="NCBI Taxonomy" id="2755281"/>
    <lineage>
        <taxon>Eukaryota</taxon>
        <taxon>Metazoa</taxon>
        <taxon>Ecdysozoa</taxon>
        <taxon>Arthropoda</taxon>
        <taxon>Hexapoda</taxon>
        <taxon>Insecta</taxon>
        <taxon>Pterygota</taxon>
        <taxon>Neoptera</taxon>
        <taxon>Endopterygota</taxon>
        <taxon>Coleoptera</taxon>
        <taxon>Polyphaga</taxon>
        <taxon>Cucujiformia</taxon>
        <taxon>Tenebrionidae</taxon>
        <taxon>Zophobas</taxon>
    </lineage>
</organism>
<protein>
    <submittedName>
        <fullName evidence="3">Uncharacterized protein</fullName>
    </submittedName>
</protein>
<dbReference type="GO" id="GO:0008283">
    <property type="term" value="P:cell population proliferation"/>
    <property type="evidence" value="ECO:0007669"/>
    <property type="project" value="InterPro"/>
</dbReference>
<dbReference type="PANTHER" id="PTHR21331:SF2">
    <property type="entry name" value="BRCA1-ASSOCIATED ATM ACTIVATOR 1"/>
    <property type="match status" value="1"/>
</dbReference>
<evidence type="ECO:0000256" key="2">
    <source>
        <dbReference type="ARBA" id="ARBA00022490"/>
    </source>
</evidence>
<dbReference type="GO" id="GO:0005634">
    <property type="term" value="C:nucleus"/>
    <property type="evidence" value="ECO:0007669"/>
    <property type="project" value="TreeGrafter"/>
</dbReference>
<reference evidence="3" key="1">
    <citation type="journal article" date="2023" name="G3 (Bethesda)">
        <title>Whole genome assemblies of Zophobas morio and Tenebrio molitor.</title>
        <authorList>
            <person name="Kaur S."/>
            <person name="Stinson S.A."/>
            <person name="diCenzo G.C."/>
        </authorList>
    </citation>
    <scope>NUCLEOTIDE SEQUENCE</scope>
    <source>
        <strain evidence="3">QUZm001</strain>
    </source>
</reference>
<dbReference type="PANTHER" id="PTHR21331">
    <property type="entry name" value="BRCA1-ASSOCIATED ATM ACTIVATOR 1"/>
    <property type="match status" value="1"/>
</dbReference>
<keyword evidence="4" id="KW-1185">Reference proteome</keyword>
<evidence type="ECO:0000313" key="3">
    <source>
        <dbReference type="EMBL" id="KAJ3644742.1"/>
    </source>
</evidence>
<dbReference type="EMBL" id="JALNTZ010000007">
    <property type="protein sequence ID" value="KAJ3644742.1"/>
    <property type="molecule type" value="Genomic_DNA"/>
</dbReference>
<comment type="subcellular location">
    <subcellularLocation>
        <location evidence="1">Cytoplasm</location>
    </subcellularLocation>
</comment>
<dbReference type="AlphaFoldDB" id="A0AA38HYN0"/>
<gene>
    <name evidence="3" type="ORF">Zmor_022449</name>
</gene>
<keyword evidence="2" id="KW-0963">Cytoplasm</keyword>
<accession>A0AA38HYN0</accession>
<dbReference type="GO" id="GO:0006974">
    <property type="term" value="P:DNA damage response"/>
    <property type="evidence" value="ECO:0007669"/>
    <property type="project" value="InterPro"/>
</dbReference>
<dbReference type="InterPro" id="IPR038904">
    <property type="entry name" value="BRAT1"/>
</dbReference>
<sequence length="603" mass="69060">MSAYKMKTVRNKPIVEKFFSLKIDDDLKNTLLDLWKDKKEAKYTLCVFAEWLVATVDAWTTSGVTPEAATTSFTLRLAAILCTNEERFARLNNNNFFAKLIRMTKVRESGVASVKIAYVKLLSAFLEHEAGVEWMVACNFWEDVLELCVTGSGGIVKESVSCVGKLLEKVVGHDESFCDGVIKKIMLPLGENIYRCVKASSDVNEEVATELLRTSLKVIGDVLEFLLRGVCLEGKDFEVLFLFLKNFHLEERICDFMIIAQNKRLLFDLSKIMFVMQFLELYGNVITNSITMTKVNASVDKIRNNFATNMLKGNFSDQLQFCPFGFLFWNLVESKIPSFKIDKPIKGAPQFPNNFMVFLVMPKYTILVKTYLLKPTEFEEEVSNDDFRSAFEDKMWSVVSHDFVRALYFWEKRNVDDPNLHALCEQSLSTSKVCVSYFSREQGIPYFQTMVYYLMDIVRFTRNRSEKVDILVKEFTFCRQIFELVGILMEKFQITLKDCIEVTYVISVCFDFMALAEWSSEVVVEVIKVINIAIAYYTAPKMALLVEDAPDPTVNLLGPLLYSKLLNEDPKVNVAALEVIHTITTISKKSKFMKIRTIDTSVS</sequence>
<proteinExistence type="predicted"/>
<evidence type="ECO:0000256" key="1">
    <source>
        <dbReference type="ARBA" id="ARBA00004496"/>
    </source>
</evidence>
<name>A0AA38HYN0_9CUCU</name>
<dbReference type="Proteomes" id="UP001168821">
    <property type="component" value="Unassembled WGS sequence"/>
</dbReference>
<dbReference type="GO" id="GO:0005737">
    <property type="term" value="C:cytoplasm"/>
    <property type="evidence" value="ECO:0007669"/>
    <property type="project" value="UniProtKB-SubCell"/>
</dbReference>
<evidence type="ECO:0000313" key="4">
    <source>
        <dbReference type="Proteomes" id="UP001168821"/>
    </source>
</evidence>